<evidence type="ECO:0000313" key="8">
    <source>
        <dbReference type="EMBL" id="TYP94099.1"/>
    </source>
</evidence>
<dbReference type="Gene3D" id="3.30.1130.10">
    <property type="match status" value="1"/>
</dbReference>
<dbReference type="AlphaFoldDB" id="A0A5D3YPJ5"/>
<dbReference type="UniPathway" id="UPA00077">
    <property type="reaction ID" value="UER00154"/>
</dbReference>
<evidence type="ECO:0000256" key="1">
    <source>
        <dbReference type="ARBA" id="ARBA00001353"/>
    </source>
</evidence>
<protein>
    <recommendedName>
        <fullName evidence="6">7,8-dihydroneopterin aldolase</fullName>
        <ecNumber evidence="6">4.1.2.25</ecNumber>
    </recommendedName>
</protein>
<gene>
    <name evidence="8" type="ORF">LX73_1824</name>
</gene>
<dbReference type="EC" id="4.1.2.25" evidence="6"/>
<organism evidence="8 9">
    <name type="scientific">Fodinibius salinus</name>
    <dbReference type="NCBI Taxonomy" id="860790"/>
    <lineage>
        <taxon>Bacteria</taxon>
        <taxon>Pseudomonadati</taxon>
        <taxon>Balneolota</taxon>
        <taxon>Balneolia</taxon>
        <taxon>Balneolales</taxon>
        <taxon>Balneolaceae</taxon>
        <taxon>Fodinibius</taxon>
    </lineage>
</organism>
<evidence type="ECO:0000256" key="3">
    <source>
        <dbReference type="ARBA" id="ARBA00005708"/>
    </source>
</evidence>
<comment type="catalytic activity">
    <reaction evidence="1 6">
        <text>7,8-dihydroneopterin = 6-hydroxymethyl-7,8-dihydropterin + glycolaldehyde</text>
        <dbReference type="Rhea" id="RHEA:10540"/>
        <dbReference type="ChEBI" id="CHEBI:17001"/>
        <dbReference type="ChEBI" id="CHEBI:17071"/>
        <dbReference type="ChEBI" id="CHEBI:44841"/>
        <dbReference type="EC" id="4.1.2.25"/>
    </reaction>
</comment>
<keyword evidence="4 6" id="KW-0289">Folate biosynthesis</keyword>
<name>A0A5D3YPJ5_9BACT</name>
<sequence length="120" mass="13840">METLTLKGLHFHALHGYYEEERKNGNNFEVDLIFSAHLREAGSSDELDKTIDYQQAEKIVHSVMEGPSVKLIETLAKKIGDKLFATFDQTHQLEVKVRKISPPLQTKTDHSEICMTWQRQ</sequence>
<evidence type="ECO:0000256" key="2">
    <source>
        <dbReference type="ARBA" id="ARBA00005013"/>
    </source>
</evidence>
<evidence type="ECO:0000256" key="5">
    <source>
        <dbReference type="ARBA" id="ARBA00023239"/>
    </source>
</evidence>
<dbReference type="EMBL" id="VNHY01000002">
    <property type="protein sequence ID" value="TYP94099.1"/>
    <property type="molecule type" value="Genomic_DNA"/>
</dbReference>
<dbReference type="SMART" id="SM00905">
    <property type="entry name" value="FolB"/>
    <property type="match status" value="1"/>
</dbReference>
<accession>A0A5D3YPJ5</accession>
<dbReference type="GO" id="GO:0046654">
    <property type="term" value="P:tetrahydrofolate biosynthetic process"/>
    <property type="evidence" value="ECO:0007669"/>
    <property type="project" value="UniProtKB-UniRule"/>
</dbReference>
<evidence type="ECO:0000313" key="9">
    <source>
        <dbReference type="Proteomes" id="UP000324595"/>
    </source>
</evidence>
<dbReference type="Pfam" id="PF02152">
    <property type="entry name" value="FolB"/>
    <property type="match status" value="1"/>
</dbReference>
<dbReference type="NCBIfam" id="TIGR00525">
    <property type="entry name" value="folB"/>
    <property type="match status" value="1"/>
</dbReference>
<comment type="caution">
    <text evidence="8">The sequence shown here is derived from an EMBL/GenBank/DDBJ whole genome shotgun (WGS) entry which is preliminary data.</text>
</comment>
<dbReference type="GO" id="GO:0004150">
    <property type="term" value="F:dihydroneopterin aldolase activity"/>
    <property type="evidence" value="ECO:0007669"/>
    <property type="project" value="UniProtKB-UniRule"/>
</dbReference>
<proteinExistence type="inferred from homology"/>
<dbReference type="Proteomes" id="UP000324595">
    <property type="component" value="Unassembled WGS sequence"/>
</dbReference>
<keyword evidence="5 6" id="KW-0456">Lyase</keyword>
<evidence type="ECO:0000256" key="4">
    <source>
        <dbReference type="ARBA" id="ARBA00022909"/>
    </source>
</evidence>
<dbReference type="PANTHER" id="PTHR42844">
    <property type="entry name" value="DIHYDRONEOPTERIN ALDOLASE 1-RELATED"/>
    <property type="match status" value="1"/>
</dbReference>
<dbReference type="GO" id="GO:0046656">
    <property type="term" value="P:folic acid biosynthetic process"/>
    <property type="evidence" value="ECO:0007669"/>
    <property type="project" value="UniProtKB-UniRule"/>
</dbReference>
<dbReference type="RefSeq" id="WP_170245644.1">
    <property type="nucleotide sequence ID" value="NZ_VNHY01000002.1"/>
</dbReference>
<dbReference type="CDD" id="cd00534">
    <property type="entry name" value="DHNA_DHNTPE"/>
    <property type="match status" value="1"/>
</dbReference>
<dbReference type="NCBIfam" id="TIGR00526">
    <property type="entry name" value="folB_dom"/>
    <property type="match status" value="1"/>
</dbReference>
<comment type="function">
    <text evidence="6">Catalyzes the conversion of 7,8-dihydroneopterin to 6-hydroxymethyl-7,8-dihydropterin.</text>
</comment>
<dbReference type="InterPro" id="IPR006156">
    <property type="entry name" value="Dihydroneopterin_aldolase"/>
</dbReference>
<comment type="pathway">
    <text evidence="2 6">Cofactor biosynthesis; tetrahydrofolate biosynthesis; 2-amino-4-hydroxy-6-hydroxymethyl-7,8-dihydropteridine diphosphate from 7,8-dihydroneopterin triphosphate: step 3/4.</text>
</comment>
<dbReference type="PANTHER" id="PTHR42844:SF1">
    <property type="entry name" value="DIHYDRONEOPTERIN ALDOLASE 1-RELATED"/>
    <property type="match status" value="1"/>
</dbReference>
<dbReference type="SUPFAM" id="SSF55620">
    <property type="entry name" value="Tetrahydrobiopterin biosynthesis enzymes-like"/>
    <property type="match status" value="1"/>
</dbReference>
<feature type="domain" description="Dihydroneopterin aldolase/epimerase" evidence="7">
    <location>
        <begin position="4"/>
        <end position="117"/>
    </location>
</feature>
<keyword evidence="9" id="KW-1185">Reference proteome</keyword>
<dbReference type="InterPro" id="IPR043133">
    <property type="entry name" value="GTP-CH-I_C/QueF"/>
</dbReference>
<dbReference type="InterPro" id="IPR006157">
    <property type="entry name" value="FolB_dom"/>
</dbReference>
<evidence type="ECO:0000256" key="6">
    <source>
        <dbReference type="RuleBase" id="RU362079"/>
    </source>
</evidence>
<dbReference type="GO" id="GO:0005737">
    <property type="term" value="C:cytoplasm"/>
    <property type="evidence" value="ECO:0007669"/>
    <property type="project" value="TreeGrafter"/>
</dbReference>
<reference evidence="8 9" key="1">
    <citation type="submission" date="2019-07" db="EMBL/GenBank/DDBJ databases">
        <title>Genomic Encyclopedia of Archaeal and Bacterial Type Strains, Phase II (KMG-II): from individual species to whole genera.</title>
        <authorList>
            <person name="Goeker M."/>
        </authorList>
    </citation>
    <scope>NUCLEOTIDE SEQUENCE [LARGE SCALE GENOMIC DNA]</scope>
    <source>
        <strain evidence="8 9">DSM 21935</strain>
    </source>
</reference>
<comment type="similarity">
    <text evidence="3 6">Belongs to the DHNA family.</text>
</comment>
<evidence type="ECO:0000259" key="7">
    <source>
        <dbReference type="SMART" id="SM00905"/>
    </source>
</evidence>